<comment type="caution">
    <text evidence="1">The sequence shown here is derived from an EMBL/GenBank/DDBJ whole genome shotgun (WGS) entry which is preliminary data.</text>
</comment>
<sequence>MLGLPRIALQDVVLGDVTVHKGQAVLPALSEANRDPAVFTDPDRFAPERP</sequence>
<dbReference type="InterPro" id="IPR001128">
    <property type="entry name" value="Cyt_P450"/>
</dbReference>
<dbReference type="Proteomes" id="UP001501747">
    <property type="component" value="Unassembled WGS sequence"/>
</dbReference>
<keyword evidence="2" id="KW-1185">Reference proteome</keyword>
<dbReference type="EMBL" id="BAABAL010000004">
    <property type="protein sequence ID" value="GAA3989927.1"/>
    <property type="molecule type" value="Genomic_DNA"/>
</dbReference>
<protein>
    <submittedName>
        <fullName evidence="1">Uncharacterized protein</fullName>
    </submittedName>
</protein>
<dbReference type="Gene3D" id="1.10.630.10">
    <property type="entry name" value="Cytochrome P450"/>
    <property type="match status" value="1"/>
</dbReference>
<gene>
    <name evidence="1" type="ORF">GCM10022247_05680</name>
</gene>
<name>A0ABP7QYF4_9PSEU</name>
<dbReference type="RefSeq" id="WP_344870884.1">
    <property type="nucleotide sequence ID" value="NZ_BAABAL010000004.1"/>
</dbReference>
<accession>A0ABP7QYF4</accession>
<organism evidence="1 2">
    <name type="scientific">Allokutzneria multivorans</name>
    <dbReference type="NCBI Taxonomy" id="1142134"/>
    <lineage>
        <taxon>Bacteria</taxon>
        <taxon>Bacillati</taxon>
        <taxon>Actinomycetota</taxon>
        <taxon>Actinomycetes</taxon>
        <taxon>Pseudonocardiales</taxon>
        <taxon>Pseudonocardiaceae</taxon>
        <taxon>Allokutzneria</taxon>
    </lineage>
</organism>
<dbReference type="Pfam" id="PF00067">
    <property type="entry name" value="p450"/>
    <property type="match status" value="1"/>
</dbReference>
<dbReference type="InterPro" id="IPR036396">
    <property type="entry name" value="Cyt_P450_sf"/>
</dbReference>
<dbReference type="SUPFAM" id="SSF48264">
    <property type="entry name" value="Cytochrome P450"/>
    <property type="match status" value="1"/>
</dbReference>
<evidence type="ECO:0000313" key="1">
    <source>
        <dbReference type="EMBL" id="GAA3989927.1"/>
    </source>
</evidence>
<reference evidence="2" key="1">
    <citation type="journal article" date="2019" name="Int. J. Syst. Evol. Microbiol.">
        <title>The Global Catalogue of Microorganisms (GCM) 10K type strain sequencing project: providing services to taxonomists for standard genome sequencing and annotation.</title>
        <authorList>
            <consortium name="The Broad Institute Genomics Platform"/>
            <consortium name="The Broad Institute Genome Sequencing Center for Infectious Disease"/>
            <person name="Wu L."/>
            <person name="Ma J."/>
        </authorList>
    </citation>
    <scope>NUCLEOTIDE SEQUENCE [LARGE SCALE GENOMIC DNA]</scope>
    <source>
        <strain evidence="2">JCM 17342</strain>
    </source>
</reference>
<evidence type="ECO:0000313" key="2">
    <source>
        <dbReference type="Proteomes" id="UP001501747"/>
    </source>
</evidence>
<proteinExistence type="predicted"/>